<proteinExistence type="evidence at transcript level"/>
<dbReference type="EMBL" id="GAHY01000860">
    <property type="protein sequence ID" value="JAA76650.1"/>
    <property type="molecule type" value="mRNA"/>
</dbReference>
<feature type="signal peptide" evidence="1">
    <location>
        <begin position="1"/>
        <end position="16"/>
    </location>
</feature>
<organism evidence="2">
    <name type="scientific">Rhodnius prolixus</name>
    <name type="common">Triatomid bug</name>
    <dbReference type="NCBI Taxonomy" id="13249"/>
    <lineage>
        <taxon>Eukaryota</taxon>
        <taxon>Metazoa</taxon>
        <taxon>Ecdysozoa</taxon>
        <taxon>Arthropoda</taxon>
        <taxon>Hexapoda</taxon>
        <taxon>Insecta</taxon>
        <taxon>Pterygota</taxon>
        <taxon>Neoptera</taxon>
        <taxon>Paraneoptera</taxon>
        <taxon>Hemiptera</taxon>
        <taxon>Heteroptera</taxon>
        <taxon>Panheteroptera</taxon>
        <taxon>Cimicomorpha</taxon>
        <taxon>Reduviidae</taxon>
        <taxon>Triatominae</taxon>
        <taxon>Rhodnius</taxon>
    </lineage>
</organism>
<name>R4G525_RHOPR</name>
<evidence type="ECO:0000256" key="1">
    <source>
        <dbReference type="SAM" id="SignalP"/>
    </source>
</evidence>
<dbReference type="VEuPathDB" id="VectorBase:RPRC007594"/>
<reference evidence="2" key="1">
    <citation type="submission" date="2013-04" db="EMBL/GenBank/DDBJ databases">
        <title>An insight into the transcriptome of the digestive tract of the blood sucking bug, Rhodnius prolixus.</title>
        <authorList>
            <person name="Ribeiro J.M.C."/>
            <person name="Genta F.A."/>
            <person name="Sorgine M.H.F."/>
            <person name="Paiva-Silva G.O."/>
            <person name="Majerowicz D."/>
            <person name="Medeiros M."/>
            <person name="Koerich L."/>
            <person name="Terra W.R."/>
            <person name="Ferreira C."/>
            <person name="Pimentel A.C."/>
            <person name="Bisch P.M."/>
            <person name="Diniz M.M.P."/>
            <person name="Nascimento R."/>
            <person name="Salmon D."/>
            <person name="Silber A.M."/>
            <person name="Alves M."/>
            <person name="Oliveira M.F."/>
            <person name="Gondim K.C."/>
            <person name="Silva Neto M.A.C."/>
            <person name="Atella G.C."/>
            <person name="Araujo H."/>
            <person name="Dias F.S."/>
            <person name="Polycarpo C.R."/>
            <person name="Fampa P."/>
            <person name="Melo A.C."/>
            <person name="Tanaka A.S."/>
            <person name="Balczun C."/>
            <person name="Oliveira J.H.M."/>
            <person name="Goncalves R."/>
            <person name="Lazoski C."/>
            <person name="Pereira M.A."/>
            <person name="Rivera-Pomar R."/>
            <person name="Diambra L."/>
            <person name="Schaub G.A."/>
            <person name="Garcia E.S."/>
            <person name="Azambuja P."/>
            <person name="Braz G.R.C."/>
            <person name="Oliveira P.L."/>
        </authorList>
    </citation>
    <scope>NUCLEOTIDE SEQUENCE</scope>
</reference>
<feature type="chain" id="PRO_5004365889" evidence="1">
    <location>
        <begin position="17"/>
        <end position="146"/>
    </location>
</feature>
<accession>R4G525</accession>
<dbReference type="AlphaFoldDB" id="R4G525"/>
<keyword evidence="1" id="KW-0732">Signal</keyword>
<protein>
    <submittedName>
        <fullName evidence="2">Putative salivary protein mys</fullName>
    </submittedName>
</protein>
<sequence length="146" mass="16088">MLVLKLILLIPVLIVALDEDEIDDCKDGEGYRTCTPSFPVHPNKKVTVTVRYNPTLNKLQKIEVAEGGTTIITESLLDSGYPQLQVCKRPSGNHICLRYNRVNGRKGTDICYIISTSGNTKFSSARCDRMTSSGLIYIPAGSNLPK</sequence>
<evidence type="ECO:0000313" key="2">
    <source>
        <dbReference type="EMBL" id="JAA76650.1"/>
    </source>
</evidence>